<dbReference type="KEGG" id="nco:AAW31_05465"/>
<gene>
    <name evidence="1" type="ORF">AAW31_05465</name>
</gene>
<accession>A0A0F7KCS8</accession>
<sequence>MIALMVIRAHARIYAASYGELNPKKIKRSSSFLIGKEGFWGPRYLVRAGVQICTDYYFDRSEHHPKIICFG</sequence>
<dbReference type="PATRIC" id="fig|44574.3.peg.1314"/>
<reference evidence="1 2" key="2">
    <citation type="journal article" date="2016" name="Genome Announc.">
        <title>Genome Sequence of Nitrosomonas communis Strain Nm2, a Mesophilic Ammonia-Oxidizing Bacterium Isolated from Mediterranean Soil.</title>
        <authorList>
            <person name="Kozlowski J.A."/>
            <person name="Kits K.D."/>
            <person name="Stein L.Y."/>
        </authorList>
    </citation>
    <scope>NUCLEOTIDE SEQUENCE [LARGE SCALE GENOMIC DNA]</scope>
    <source>
        <strain evidence="1 2">Nm2</strain>
    </source>
</reference>
<proteinExistence type="predicted"/>
<organism evidence="1 2">
    <name type="scientific">Nitrosomonas communis</name>
    <dbReference type="NCBI Taxonomy" id="44574"/>
    <lineage>
        <taxon>Bacteria</taxon>
        <taxon>Pseudomonadati</taxon>
        <taxon>Pseudomonadota</taxon>
        <taxon>Betaproteobacteria</taxon>
        <taxon>Nitrosomonadales</taxon>
        <taxon>Nitrosomonadaceae</taxon>
        <taxon>Nitrosomonas</taxon>
    </lineage>
</organism>
<dbReference type="EMBL" id="CP011451">
    <property type="protein sequence ID" value="AKH37381.1"/>
    <property type="molecule type" value="Genomic_DNA"/>
</dbReference>
<keyword evidence="2" id="KW-1185">Reference proteome</keyword>
<dbReference type="Proteomes" id="UP000034156">
    <property type="component" value="Chromosome"/>
</dbReference>
<protein>
    <submittedName>
        <fullName evidence="1">Uncharacterized protein</fullName>
    </submittedName>
</protein>
<evidence type="ECO:0000313" key="2">
    <source>
        <dbReference type="Proteomes" id="UP000034156"/>
    </source>
</evidence>
<dbReference type="AlphaFoldDB" id="A0A0F7KCS8"/>
<name>A0A0F7KCS8_9PROT</name>
<reference evidence="2" key="1">
    <citation type="submission" date="2015-05" db="EMBL/GenBank/DDBJ databases">
        <title>Draft genome of Nitrosomonas communis strain Nm2.</title>
        <authorList>
            <person name="Kozlowski J.A."/>
            <person name="Kits K.D."/>
            <person name="Stein L.Y."/>
        </authorList>
    </citation>
    <scope>NUCLEOTIDE SEQUENCE [LARGE SCALE GENOMIC DNA]</scope>
    <source>
        <strain evidence="2">Nm2</strain>
    </source>
</reference>
<evidence type="ECO:0000313" key="1">
    <source>
        <dbReference type="EMBL" id="AKH37381.1"/>
    </source>
</evidence>